<reference evidence="3" key="1">
    <citation type="journal article" date="2019" name="Int. J. Syst. Evol. Microbiol.">
        <title>The Global Catalogue of Microorganisms (GCM) 10K type strain sequencing project: providing services to taxonomists for standard genome sequencing and annotation.</title>
        <authorList>
            <consortium name="The Broad Institute Genomics Platform"/>
            <consortium name="The Broad Institute Genome Sequencing Center for Infectious Disease"/>
            <person name="Wu L."/>
            <person name="Ma J."/>
        </authorList>
    </citation>
    <scope>NUCLEOTIDE SEQUENCE [LARGE SCALE GENOMIC DNA]</scope>
    <source>
        <strain evidence="3">JCM 18409</strain>
    </source>
</reference>
<dbReference type="Proteomes" id="UP001501759">
    <property type="component" value="Unassembled WGS sequence"/>
</dbReference>
<proteinExistence type="predicted"/>
<feature type="transmembrane region" description="Helical" evidence="1">
    <location>
        <begin position="68"/>
        <end position="89"/>
    </location>
</feature>
<dbReference type="Pfam" id="PF11239">
    <property type="entry name" value="DUF3040"/>
    <property type="match status" value="1"/>
</dbReference>
<name>A0ABP9J7J8_9ACTN</name>
<feature type="transmembrane region" description="Helical" evidence="1">
    <location>
        <begin position="43"/>
        <end position="62"/>
    </location>
</feature>
<evidence type="ECO:0000256" key="1">
    <source>
        <dbReference type="SAM" id="Phobius"/>
    </source>
</evidence>
<comment type="caution">
    <text evidence="2">The sequence shown here is derived from an EMBL/GenBank/DDBJ whole genome shotgun (WGS) entry which is preliminary data.</text>
</comment>
<dbReference type="InterPro" id="IPR021401">
    <property type="entry name" value="DUF3040"/>
</dbReference>
<keyword evidence="3" id="KW-1185">Reference proteome</keyword>
<organism evidence="2 3">
    <name type="scientific">Streptomyces siamensis</name>
    <dbReference type="NCBI Taxonomy" id="1274986"/>
    <lineage>
        <taxon>Bacteria</taxon>
        <taxon>Bacillati</taxon>
        <taxon>Actinomycetota</taxon>
        <taxon>Actinomycetes</taxon>
        <taxon>Kitasatosporales</taxon>
        <taxon>Streptomycetaceae</taxon>
        <taxon>Streptomyces</taxon>
    </lineage>
</organism>
<dbReference type="EMBL" id="BAABKB010000021">
    <property type="protein sequence ID" value="GAA5020512.1"/>
    <property type="molecule type" value="Genomic_DNA"/>
</dbReference>
<evidence type="ECO:0000313" key="2">
    <source>
        <dbReference type="EMBL" id="GAA5020512.1"/>
    </source>
</evidence>
<keyword evidence="1" id="KW-0812">Transmembrane</keyword>
<evidence type="ECO:0000313" key="3">
    <source>
        <dbReference type="Proteomes" id="UP001501759"/>
    </source>
</evidence>
<gene>
    <name evidence="2" type="ORF">GCM10023335_50320</name>
</gene>
<dbReference type="RefSeq" id="WP_345653580.1">
    <property type="nucleotide sequence ID" value="NZ_BAABKB010000021.1"/>
</dbReference>
<sequence length="96" mass="10599">MSEHERRVLARLERLLRQDEAIDLGMRRLAVGRRHALRGIGSGRSLGLLCLLSLSLMITGIATSQTLVTVAFAAVWAVTLLLAATWLFASSRRRSL</sequence>
<protein>
    <recommendedName>
        <fullName evidence="4">DUF3040 domain-containing protein</fullName>
    </recommendedName>
</protein>
<accession>A0ABP9J7J8</accession>
<keyword evidence="1" id="KW-1133">Transmembrane helix</keyword>
<evidence type="ECO:0008006" key="4">
    <source>
        <dbReference type="Google" id="ProtNLM"/>
    </source>
</evidence>
<keyword evidence="1" id="KW-0472">Membrane</keyword>